<feature type="compositionally biased region" description="Basic and acidic residues" evidence="1">
    <location>
        <begin position="544"/>
        <end position="556"/>
    </location>
</feature>
<feature type="compositionally biased region" description="Basic and acidic residues" evidence="1">
    <location>
        <begin position="568"/>
        <end position="577"/>
    </location>
</feature>
<feature type="region of interest" description="Disordered" evidence="1">
    <location>
        <begin position="1"/>
        <end position="577"/>
    </location>
</feature>
<evidence type="ECO:0000256" key="1">
    <source>
        <dbReference type="SAM" id="MobiDB-lite"/>
    </source>
</evidence>
<organism evidence="2">
    <name type="scientific">uncultured Rubrobacteraceae bacterium</name>
    <dbReference type="NCBI Taxonomy" id="349277"/>
    <lineage>
        <taxon>Bacteria</taxon>
        <taxon>Bacillati</taxon>
        <taxon>Actinomycetota</taxon>
        <taxon>Rubrobacteria</taxon>
        <taxon>Rubrobacterales</taxon>
        <taxon>Rubrobacteraceae</taxon>
        <taxon>environmental samples</taxon>
    </lineage>
</organism>
<name>A0A6J4R923_9ACTN</name>
<dbReference type="AlphaFoldDB" id="A0A6J4R923"/>
<protein>
    <submittedName>
        <fullName evidence="2">Regulator of polyketide synthase expression</fullName>
    </submittedName>
</protein>
<feature type="compositionally biased region" description="Basic and acidic residues" evidence="1">
    <location>
        <begin position="320"/>
        <end position="329"/>
    </location>
</feature>
<feature type="compositionally biased region" description="Pro residues" evidence="1">
    <location>
        <begin position="523"/>
        <end position="533"/>
    </location>
</feature>
<feature type="compositionally biased region" description="Low complexity" evidence="1">
    <location>
        <begin position="180"/>
        <end position="197"/>
    </location>
</feature>
<accession>A0A6J4R923</accession>
<reference evidence="2" key="1">
    <citation type="submission" date="2020-02" db="EMBL/GenBank/DDBJ databases">
        <authorList>
            <person name="Meier V. D."/>
        </authorList>
    </citation>
    <scope>NUCLEOTIDE SEQUENCE</scope>
    <source>
        <strain evidence="2">AVDCRST_MAG02</strain>
    </source>
</reference>
<proteinExistence type="predicted"/>
<feature type="compositionally biased region" description="Low complexity" evidence="1">
    <location>
        <begin position="110"/>
        <end position="120"/>
    </location>
</feature>
<feature type="compositionally biased region" description="Basic residues" evidence="1">
    <location>
        <begin position="491"/>
        <end position="500"/>
    </location>
</feature>
<feature type="compositionally biased region" description="Basic and acidic residues" evidence="1">
    <location>
        <begin position="501"/>
        <end position="521"/>
    </location>
</feature>
<feature type="compositionally biased region" description="Basic residues" evidence="1">
    <location>
        <begin position="156"/>
        <end position="169"/>
    </location>
</feature>
<feature type="compositionally biased region" description="Basic residues" evidence="1">
    <location>
        <begin position="38"/>
        <end position="47"/>
    </location>
</feature>
<feature type="compositionally biased region" description="Basic residues" evidence="1">
    <location>
        <begin position="254"/>
        <end position="280"/>
    </location>
</feature>
<gene>
    <name evidence="2" type="ORF">AVDCRST_MAG02-1835</name>
</gene>
<dbReference type="EMBL" id="CADCVH010000065">
    <property type="protein sequence ID" value="CAA9459059.1"/>
    <property type="molecule type" value="Genomic_DNA"/>
</dbReference>
<feature type="compositionally biased region" description="Gly residues" evidence="1">
    <location>
        <begin position="390"/>
        <end position="402"/>
    </location>
</feature>
<sequence length="577" mass="63112">DTGRLHRVANGEGRDLKRLIPGAPGRAGGGLPAPRRPFPPRRRPRRRGAAEGLARPGRGGRYRQEDPGRRFSGGRRRRGLPRGGLALGRRGSAGRYGEDVRPRPRPPRAAPGRAAAPVAGGALGGGRPAPALPRRRENPAGGHRRRDLRRGDGRAHLRASRPPRGRRGPGRAPDLRRPRAQGGEPPVGPARGPGAAGLQVLERGRDAPRAPGPLREAARRLPLRPRRTLAGRGPRVLLDPDRNRCPRGVPMGGPRRRGPAPRRRRPPVLGKARPRVRALQRPRAPGDRARRPRGLRRRPDQRPLRVRQPAPAARRLPRGGPRERGARPDRGHRRLCPLPGTPQTEGTGHPGAEAPPRRGRADADPTALLQLPPRASLGQRNSLPRLLGGHPAGGPAGEGAAPGQGRAALRQGPAPRPDHLRRHRAQQEGPGAPARRLLRGGGSPGDRAPHPRPLVGLHLRGHRHLQAPLPRLPGEPRRARGLLRGNPGARRPLRLPLQHRARPDPRDLPRQRRLHGQDRRGPLRPPPHHPLPSRPRGRAHRPRRGQERRPRTPDPRHKSHATPGPRPRKTDKLRRSV</sequence>
<evidence type="ECO:0000313" key="2">
    <source>
        <dbReference type="EMBL" id="CAA9459059.1"/>
    </source>
</evidence>
<feature type="non-terminal residue" evidence="2">
    <location>
        <position position="1"/>
    </location>
</feature>
<feature type="non-terminal residue" evidence="2">
    <location>
        <position position="577"/>
    </location>
</feature>